<dbReference type="InterPro" id="IPR006943">
    <property type="entry name" value="DUF641_pln"/>
</dbReference>
<evidence type="ECO:0000313" key="3">
    <source>
        <dbReference type="Proteomes" id="UP000712600"/>
    </source>
</evidence>
<dbReference type="Pfam" id="PF04859">
    <property type="entry name" value="DUF641"/>
    <property type="match status" value="1"/>
</dbReference>
<evidence type="ECO:0000259" key="1">
    <source>
        <dbReference type="Pfam" id="PF04859"/>
    </source>
</evidence>
<gene>
    <name evidence="2" type="ORF">F2Q69_00014499</name>
</gene>
<accession>A0A8S9R8Z0</accession>
<dbReference type="PANTHER" id="PTHR31161">
    <property type="entry name" value="PROTEIN GRAVITROPIC IN THE LIGHT 1"/>
    <property type="match status" value="1"/>
</dbReference>
<dbReference type="InterPro" id="IPR040225">
    <property type="entry name" value="GIL1-like"/>
</dbReference>
<dbReference type="GO" id="GO:0009959">
    <property type="term" value="P:negative gravitropism"/>
    <property type="evidence" value="ECO:0007669"/>
    <property type="project" value="InterPro"/>
</dbReference>
<feature type="domain" description="DUF641" evidence="1">
    <location>
        <begin position="44"/>
        <end position="100"/>
    </location>
</feature>
<comment type="caution">
    <text evidence="2">The sequence shown here is derived from an EMBL/GenBank/DDBJ whole genome shotgun (WGS) entry which is preliminary data.</text>
</comment>
<sequence length="326" mass="36831">MFQKLAMAVKTKTFELFTEEDDEDFITTPPVNDSKTKTLVKPTNTQMESSLISSVFATVSSFEASYLQLQSAHFPFVEETVKAADRALVSNLQKLSDLKQVQENQSKLRALGTVSNRLQAEMDGKDSRVLTLRKTLSEAQKSNSKLSKRLSENSSDVVLSVRVYESMLRDVMKAASYVHPEVDYAEKGHYSMCRVILWSFLKEIKIVHSLGFAMTSITSSFIESSIFSNMDEREAVLSSWRSLSTFYESFLAMASSVWTLQKLALSFDPVVEIFQVESGVDFSIVFMEDVLRRKQDKKLTVNLTRGKVVGFTVIQSQVYLTSLKCK</sequence>
<dbReference type="AlphaFoldDB" id="A0A8S9R8Z0"/>
<protein>
    <recommendedName>
        <fullName evidence="1">DUF641 domain-containing protein</fullName>
    </recommendedName>
</protein>
<dbReference type="Proteomes" id="UP000712600">
    <property type="component" value="Unassembled WGS sequence"/>
</dbReference>
<organism evidence="2 3">
    <name type="scientific">Brassica cretica</name>
    <name type="common">Mustard</name>
    <dbReference type="NCBI Taxonomy" id="69181"/>
    <lineage>
        <taxon>Eukaryota</taxon>
        <taxon>Viridiplantae</taxon>
        <taxon>Streptophyta</taxon>
        <taxon>Embryophyta</taxon>
        <taxon>Tracheophyta</taxon>
        <taxon>Spermatophyta</taxon>
        <taxon>Magnoliopsida</taxon>
        <taxon>eudicotyledons</taxon>
        <taxon>Gunneridae</taxon>
        <taxon>Pentapetalae</taxon>
        <taxon>rosids</taxon>
        <taxon>malvids</taxon>
        <taxon>Brassicales</taxon>
        <taxon>Brassicaceae</taxon>
        <taxon>Brassiceae</taxon>
        <taxon>Brassica</taxon>
    </lineage>
</organism>
<name>A0A8S9R8Z0_BRACR</name>
<reference evidence="2" key="1">
    <citation type="submission" date="2019-12" db="EMBL/GenBank/DDBJ databases">
        <title>Genome sequencing and annotation of Brassica cretica.</title>
        <authorList>
            <person name="Studholme D.J."/>
            <person name="Sarris P."/>
        </authorList>
    </citation>
    <scope>NUCLEOTIDE SEQUENCE</scope>
    <source>
        <strain evidence="2">PFS-109/04</strain>
        <tissue evidence="2">Leaf</tissue>
    </source>
</reference>
<evidence type="ECO:0000313" key="2">
    <source>
        <dbReference type="EMBL" id="KAF3560104.1"/>
    </source>
</evidence>
<dbReference type="EMBL" id="QGKX02000996">
    <property type="protein sequence ID" value="KAF3560104.1"/>
    <property type="molecule type" value="Genomic_DNA"/>
</dbReference>
<proteinExistence type="predicted"/>
<dbReference type="GO" id="GO:0009639">
    <property type="term" value="P:response to red or far red light"/>
    <property type="evidence" value="ECO:0007669"/>
    <property type="project" value="InterPro"/>
</dbReference>